<evidence type="ECO:0000313" key="2">
    <source>
        <dbReference type="EMBL" id="QIE54016.1"/>
    </source>
</evidence>
<evidence type="ECO:0000259" key="1">
    <source>
        <dbReference type="Pfam" id="PF16242"/>
    </source>
</evidence>
<name>A0A7L5BV26_9RHOB</name>
<gene>
    <name evidence="2" type="ORF">G5B40_00310</name>
</gene>
<dbReference type="InterPro" id="IPR052917">
    <property type="entry name" value="Stress-Dev_Protein"/>
</dbReference>
<keyword evidence="3" id="KW-1185">Reference proteome</keyword>
<evidence type="ECO:0000313" key="3">
    <source>
        <dbReference type="Proteomes" id="UP000503336"/>
    </source>
</evidence>
<sequence length="162" mass="17897">MSLGENVGKIWKLMRDHPTCMMVSRDENGVMRARPMHAIVEEGASELWFYTRLSSGKSDEIGSDGEVCLCFASISETEFVSISGMATLVTDQARIAKNWNTFVDAWFPEGPEGGDAAMIRVEPDHGEYWDGDSSAILAALKMTLASHRDETPDLGENMKVTF</sequence>
<dbReference type="AlphaFoldDB" id="A0A7L5BV26"/>
<dbReference type="PANTHER" id="PTHR34818">
    <property type="entry name" value="PROTEIN BLI-3"/>
    <property type="match status" value="1"/>
</dbReference>
<dbReference type="InterPro" id="IPR012349">
    <property type="entry name" value="Split_barrel_FMN-bd"/>
</dbReference>
<dbReference type="Proteomes" id="UP000503336">
    <property type="component" value="Chromosome"/>
</dbReference>
<accession>A0A7L5BV26</accession>
<proteinExistence type="predicted"/>
<feature type="domain" description="General stress protein FMN-binding split barrel" evidence="1">
    <location>
        <begin position="6"/>
        <end position="153"/>
    </location>
</feature>
<dbReference type="EMBL" id="CP049056">
    <property type="protein sequence ID" value="QIE54016.1"/>
    <property type="molecule type" value="Genomic_DNA"/>
</dbReference>
<dbReference type="InterPro" id="IPR038725">
    <property type="entry name" value="YdaG_split_barrel_FMN-bd"/>
</dbReference>
<dbReference type="PANTHER" id="PTHR34818:SF1">
    <property type="entry name" value="PROTEIN BLI-3"/>
    <property type="match status" value="1"/>
</dbReference>
<organism evidence="2 3">
    <name type="scientific">Pikeienuella piscinae</name>
    <dbReference type="NCBI Taxonomy" id="2748098"/>
    <lineage>
        <taxon>Bacteria</taxon>
        <taxon>Pseudomonadati</taxon>
        <taxon>Pseudomonadota</taxon>
        <taxon>Alphaproteobacteria</taxon>
        <taxon>Rhodobacterales</taxon>
        <taxon>Paracoccaceae</taxon>
        <taxon>Pikeienuella</taxon>
    </lineage>
</organism>
<dbReference type="Gene3D" id="2.30.110.10">
    <property type="entry name" value="Electron Transport, Fmn-binding Protein, Chain A"/>
    <property type="match status" value="1"/>
</dbReference>
<dbReference type="SUPFAM" id="SSF50475">
    <property type="entry name" value="FMN-binding split barrel"/>
    <property type="match status" value="1"/>
</dbReference>
<dbReference type="RefSeq" id="WP_165093620.1">
    <property type="nucleotide sequence ID" value="NZ_CP049056.1"/>
</dbReference>
<protein>
    <submittedName>
        <fullName evidence="2">Pyridoxamine 5'-phosphate oxidase family protein</fullName>
    </submittedName>
</protein>
<reference evidence="2 3" key="1">
    <citation type="submission" date="2020-02" db="EMBL/GenBank/DDBJ databases">
        <title>complete genome sequence of Rhodobacteraceae bacterium.</title>
        <authorList>
            <person name="Park J."/>
            <person name="Kim Y.-S."/>
            <person name="Kim K.-H."/>
        </authorList>
    </citation>
    <scope>NUCLEOTIDE SEQUENCE [LARGE SCALE GENOMIC DNA]</scope>
    <source>
        <strain evidence="2 3">RR4-56</strain>
    </source>
</reference>
<dbReference type="KEGG" id="hdh:G5B40_00310"/>
<dbReference type="Pfam" id="PF16242">
    <property type="entry name" value="Pyrid_ox_like"/>
    <property type="match status" value="1"/>
</dbReference>